<protein>
    <submittedName>
        <fullName evidence="1">Uncharacterized protein</fullName>
    </submittedName>
</protein>
<feature type="non-terminal residue" evidence="1">
    <location>
        <position position="57"/>
    </location>
</feature>
<name>X1H259_9ZZZZ</name>
<comment type="caution">
    <text evidence="1">The sequence shown here is derived from an EMBL/GenBank/DDBJ whole genome shotgun (WGS) entry which is preliminary data.</text>
</comment>
<reference evidence="1" key="1">
    <citation type="journal article" date="2014" name="Front. Microbiol.">
        <title>High frequency of phylogenetically diverse reductive dehalogenase-homologous genes in deep subseafloor sedimentary metagenomes.</title>
        <authorList>
            <person name="Kawai M."/>
            <person name="Futagami T."/>
            <person name="Toyoda A."/>
            <person name="Takaki Y."/>
            <person name="Nishi S."/>
            <person name="Hori S."/>
            <person name="Arai W."/>
            <person name="Tsubouchi T."/>
            <person name="Morono Y."/>
            <person name="Uchiyama I."/>
            <person name="Ito T."/>
            <person name="Fujiyama A."/>
            <person name="Inagaki F."/>
            <person name="Takami H."/>
        </authorList>
    </citation>
    <scope>NUCLEOTIDE SEQUENCE</scope>
    <source>
        <strain evidence="1">Expedition CK06-06</strain>
    </source>
</reference>
<dbReference type="EMBL" id="BARU01017991">
    <property type="protein sequence ID" value="GAH51190.1"/>
    <property type="molecule type" value="Genomic_DNA"/>
</dbReference>
<evidence type="ECO:0000313" key="1">
    <source>
        <dbReference type="EMBL" id="GAH51190.1"/>
    </source>
</evidence>
<proteinExistence type="predicted"/>
<gene>
    <name evidence="1" type="ORF">S03H2_29783</name>
</gene>
<dbReference type="AlphaFoldDB" id="X1H259"/>
<organism evidence="1">
    <name type="scientific">marine sediment metagenome</name>
    <dbReference type="NCBI Taxonomy" id="412755"/>
    <lineage>
        <taxon>unclassified sequences</taxon>
        <taxon>metagenomes</taxon>
        <taxon>ecological metagenomes</taxon>
    </lineage>
</organism>
<sequence>MTWPEIINSLDDVLSKRPDIELAMAEVFERDYLNRLPGKSRTFLGLVRKLLVMVFRQ</sequence>
<accession>X1H259</accession>